<dbReference type="SUPFAM" id="SSF55729">
    <property type="entry name" value="Acyl-CoA N-acyltransferases (Nat)"/>
    <property type="match status" value="1"/>
</dbReference>
<dbReference type="PANTHER" id="PTHR43877">
    <property type="entry name" value="AMINOALKYLPHOSPHONATE N-ACETYLTRANSFERASE-RELATED-RELATED"/>
    <property type="match status" value="1"/>
</dbReference>
<dbReference type="Pfam" id="PF00583">
    <property type="entry name" value="Acetyltransf_1"/>
    <property type="match status" value="1"/>
</dbReference>
<feature type="domain" description="N-acetyltransferase" evidence="3">
    <location>
        <begin position="1"/>
        <end position="141"/>
    </location>
</feature>
<dbReference type="GO" id="GO:0016747">
    <property type="term" value="F:acyltransferase activity, transferring groups other than amino-acyl groups"/>
    <property type="evidence" value="ECO:0007669"/>
    <property type="project" value="InterPro"/>
</dbReference>
<dbReference type="CDD" id="cd04301">
    <property type="entry name" value="NAT_SF"/>
    <property type="match status" value="1"/>
</dbReference>
<keyword evidence="1 4" id="KW-0808">Transferase</keyword>
<dbReference type="Proteomes" id="UP000191133">
    <property type="component" value="Unassembled WGS sequence"/>
</dbReference>
<reference evidence="5" key="1">
    <citation type="submission" date="2016-10" db="EMBL/GenBank/DDBJ databases">
        <authorList>
            <person name="Varghese N."/>
        </authorList>
    </citation>
    <scope>NUCLEOTIDE SEQUENCE [LARGE SCALE GENOMIC DNA]</scope>
    <source>
        <strain evidence="5">92MFCol6.1</strain>
    </source>
</reference>
<dbReference type="PANTHER" id="PTHR43877:SF2">
    <property type="entry name" value="AMINOALKYLPHOSPHONATE N-ACETYLTRANSFERASE-RELATED"/>
    <property type="match status" value="1"/>
</dbReference>
<dbReference type="InterPro" id="IPR050832">
    <property type="entry name" value="Bact_Acetyltransf"/>
</dbReference>
<proteinExistence type="predicted"/>
<evidence type="ECO:0000313" key="5">
    <source>
        <dbReference type="Proteomes" id="UP000191133"/>
    </source>
</evidence>
<gene>
    <name evidence="4" type="ORF">SAMN04488690_1446</name>
</gene>
<dbReference type="Gene3D" id="3.40.630.30">
    <property type="match status" value="1"/>
</dbReference>
<name>A0A1W1GWK8_9GAMM</name>
<dbReference type="RefSeq" id="WP_080149515.1">
    <property type="nucleotide sequence ID" value="NZ_FWEU01000002.1"/>
</dbReference>
<accession>A0A1W1GWK8</accession>
<dbReference type="PROSITE" id="PS51186">
    <property type="entry name" value="GNAT"/>
    <property type="match status" value="1"/>
</dbReference>
<sequence>MQLEIAVTDAPSPQALELIADGLDQFNLQAAGHADRRTLAVLATDPASGEVVGGLSGRTSLGLLFIDLFYMPPAHRGNGMGSQMLAAAEEEARRRGCRSAVLYTISFQAPDFYVKHGWTVFGQVPCDPPGTSRVFLSKDLRAA</sequence>
<evidence type="ECO:0000313" key="4">
    <source>
        <dbReference type="EMBL" id="SLM23746.1"/>
    </source>
</evidence>
<dbReference type="InterPro" id="IPR016181">
    <property type="entry name" value="Acyl_CoA_acyltransferase"/>
</dbReference>
<dbReference type="EMBL" id="FWEU01000002">
    <property type="protein sequence ID" value="SLM23746.1"/>
    <property type="molecule type" value="Genomic_DNA"/>
</dbReference>
<evidence type="ECO:0000259" key="3">
    <source>
        <dbReference type="PROSITE" id="PS51186"/>
    </source>
</evidence>
<keyword evidence="2" id="KW-0012">Acyltransferase</keyword>
<organism evidence="4 5">
    <name type="scientific">Stenotrophomonas indicatrix</name>
    <dbReference type="NCBI Taxonomy" id="2045451"/>
    <lineage>
        <taxon>Bacteria</taxon>
        <taxon>Pseudomonadati</taxon>
        <taxon>Pseudomonadota</taxon>
        <taxon>Gammaproteobacteria</taxon>
        <taxon>Lysobacterales</taxon>
        <taxon>Lysobacteraceae</taxon>
        <taxon>Stenotrophomonas</taxon>
    </lineage>
</organism>
<evidence type="ECO:0000256" key="1">
    <source>
        <dbReference type="ARBA" id="ARBA00022679"/>
    </source>
</evidence>
<protein>
    <submittedName>
        <fullName evidence="4">Acetyltransferase (GNAT) family protein</fullName>
    </submittedName>
</protein>
<dbReference type="AlphaFoldDB" id="A0A1W1GWK8"/>
<evidence type="ECO:0000256" key="2">
    <source>
        <dbReference type="ARBA" id="ARBA00023315"/>
    </source>
</evidence>
<dbReference type="InterPro" id="IPR000182">
    <property type="entry name" value="GNAT_dom"/>
</dbReference>